<feature type="active site" description="Schiff-base intermediate with substrate" evidence="7">
    <location>
        <position position="35"/>
    </location>
</feature>
<evidence type="ECO:0000313" key="8">
    <source>
        <dbReference type="EMBL" id="KRT34422.1"/>
    </source>
</evidence>
<name>A0A0T5X7Y2_9BACT</name>
<dbReference type="OrthoDB" id="289419at2"/>
<dbReference type="Pfam" id="PF04476">
    <property type="entry name" value="4HFCP_synth"/>
    <property type="match status" value="1"/>
</dbReference>
<dbReference type="eggNOG" id="COG1891">
    <property type="taxonomic scope" value="Bacteria"/>
</dbReference>
<dbReference type="PIRSF" id="PIRSF015957">
    <property type="entry name" value="UCP015957"/>
    <property type="match status" value="1"/>
</dbReference>
<evidence type="ECO:0000256" key="4">
    <source>
        <dbReference type="ARBA" id="ARBA00023270"/>
    </source>
</evidence>
<dbReference type="AlphaFoldDB" id="A0A0T5X7Y2"/>
<feature type="active site" description="Proton acceptor" evidence="7">
    <location>
        <position position="93"/>
    </location>
</feature>
<proteinExistence type="predicted"/>
<protein>
    <recommendedName>
        <fullName evidence="2">(5-formylfuran-3-yl)methyl phosphate synthase</fullName>
        <ecNumber evidence="2">4.2.3.153</ecNumber>
    </recommendedName>
    <alternativeName>
        <fullName evidence="5">4-(hydroxymethyl)-2-furancarboxaldehyde-phosphate synthase</fullName>
    </alternativeName>
</protein>
<keyword evidence="4" id="KW-0704">Schiff base</keyword>
<sequence length="251" mass="26234">MNSLFPDRTAFLASVVSKEEAIVALKAHIDVVDVKNPAEGALGAALPETISEIRGVVPKTIPVSAAIGDMPYLPGTAALAAIGAAQAGASIIKVGLYGAKTPDEVLKLLFSVSTALKKYCPESSLVVGAYADAQFFGGIDFLAVPSMAAEAKAAGCLLDTFDKSFGHNLLEIASMERVRDFVSACREWGLFSALAGSLKLEDIPLLLPLRPDYLGFRGALCEGGRSGKLSSRKVLEISSLIAGESSTCRRS</sequence>
<evidence type="ECO:0000256" key="6">
    <source>
        <dbReference type="ARBA" id="ARBA00047628"/>
    </source>
</evidence>
<dbReference type="EMBL" id="ACJX03000001">
    <property type="protein sequence ID" value="KRT34422.1"/>
    <property type="molecule type" value="Genomic_DNA"/>
</dbReference>
<dbReference type="Proteomes" id="UP000005273">
    <property type="component" value="Unassembled WGS sequence"/>
</dbReference>
<evidence type="ECO:0000256" key="5">
    <source>
        <dbReference type="ARBA" id="ARBA00032523"/>
    </source>
</evidence>
<evidence type="ECO:0000256" key="2">
    <source>
        <dbReference type="ARBA" id="ARBA00012553"/>
    </source>
</evidence>
<accession>A0A0T5X7Y2</accession>
<dbReference type="RefSeq" id="WP_009200696.1">
    <property type="nucleotide sequence ID" value="NZ_ACJX03000001.1"/>
</dbReference>
<comment type="function">
    <text evidence="1">Catalyzes the formation of 4-(hydroxymethyl)-2-furancarboxaldehyde phosphate (4-HFC-P) from two molecules of glyceraldehyde-3-P (GA-3-P).</text>
</comment>
<dbReference type="GO" id="GO:0016829">
    <property type="term" value="F:lyase activity"/>
    <property type="evidence" value="ECO:0007669"/>
    <property type="project" value="UniProtKB-KW"/>
</dbReference>
<dbReference type="InterPro" id="IPR007565">
    <property type="entry name" value="4HFCP_synth"/>
</dbReference>
<dbReference type="STRING" id="592015.HMPREF1705_04468"/>
<organism evidence="8 9">
    <name type="scientific">Acetomicrobium hydrogeniformans ATCC BAA-1850</name>
    <dbReference type="NCBI Taxonomy" id="592015"/>
    <lineage>
        <taxon>Bacteria</taxon>
        <taxon>Thermotogati</taxon>
        <taxon>Synergistota</taxon>
        <taxon>Synergistia</taxon>
        <taxon>Synergistales</taxon>
        <taxon>Acetomicrobiaceae</taxon>
        <taxon>Acetomicrobium</taxon>
    </lineage>
</organism>
<keyword evidence="3" id="KW-0456">Lyase</keyword>
<reference evidence="9" key="1">
    <citation type="submission" date="2012-09" db="EMBL/GenBank/DDBJ databases">
        <authorList>
            <person name="Weinstock G."/>
            <person name="Sodergren E."/>
            <person name="Clifton S."/>
            <person name="Fulton L."/>
            <person name="Fulton B."/>
            <person name="Courtney L."/>
            <person name="Fronick C."/>
            <person name="Harrison M."/>
            <person name="Strong C."/>
            <person name="Farmer C."/>
            <person name="Delehaunty K."/>
            <person name="Markovic C."/>
            <person name="Hall O."/>
            <person name="Minx P."/>
            <person name="Tomlinson C."/>
            <person name="Mitreva M."/>
            <person name="Nelson J."/>
            <person name="Hou S."/>
            <person name="Wollam A."/>
            <person name="Pepin K.H."/>
            <person name="Johnson M."/>
            <person name="Bhonagiri V."/>
            <person name="Nash W.E."/>
            <person name="Suruliraj S."/>
            <person name="Warren W."/>
            <person name="Chinwalla A."/>
            <person name="Mardis E.R."/>
            <person name="Wilson R.K."/>
        </authorList>
    </citation>
    <scope>NUCLEOTIDE SEQUENCE [LARGE SCALE GENOMIC DNA]</scope>
    <source>
        <strain evidence="9">OS1</strain>
    </source>
</reference>
<evidence type="ECO:0000256" key="1">
    <source>
        <dbReference type="ARBA" id="ARBA00003810"/>
    </source>
</evidence>
<comment type="catalytic activity">
    <reaction evidence="6">
        <text>2 D-glyceraldehyde 3-phosphate = 4-(hydroxymethyl)-2-furancarboxaldehyde phosphate + phosphate + 2 H2O</text>
        <dbReference type="Rhea" id="RHEA:43536"/>
        <dbReference type="ChEBI" id="CHEBI:15377"/>
        <dbReference type="ChEBI" id="CHEBI:43474"/>
        <dbReference type="ChEBI" id="CHEBI:59776"/>
        <dbReference type="ChEBI" id="CHEBI:83407"/>
        <dbReference type="EC" id="4.2.3.153"/>
    </reaction>
</comment>
<evidence type="ECO:0000256" key="3">
    <source>
        <dbReference type="ARBA" id="ARBA00023239"/>
    </source>
</evidence>
<evidence type="ECO:0000256" key="7">
    <source>
        <dbReference type="PIRSR" id="PIRSR015957-1"/>
    </source>
</evidence>
<evidence type="ECO:0000313" key="9">
    <source>
        <dbReference type="Proteomes" id="UP000005273"/>
    </source>
</evidence>
<keyword evidence="9" id="KW-1185">Reference proteome</keyword>
<comment type="caution">
    <text evidence="8">The sequence shown here is derived from an EMBL/GenBank/DDBJ whole genome shotgun (WGS) entry which is preliminary data.</text>
</comment>
<gene>
    <name evidence="8" type="ORF">HMPREF1705_04468</name>
</gene>
<dbReference type="EC" id="4.2.3.153" evidence="2"/>